<dbReference type="InterPro" id="IPR013154">
    <property type="entry name" value="ADH-like_N"/>
</dbReference>
<dbReference type="InterPro" id="IPR002328">
    <property type="entry name" value="ADH_Zn_CS"/>
</dbReference>
<dbReference type="GO" id="GO:0046294">
    <property type="term" value="P:formaldehyde catabolic process"/>
    <property type="evidence" value="ECO:0007669"/>
    <property type="project" value="TreeGrafter"/>
</dbReference>
<reference evidence="8 9" key="1">
    <citation type="submission" date="2019-01" db="EMBL/GenBank/DDBJ databases">
        <authorList>
            <person name="Chen W.-M."/>
        </authorList>
    </citation>
    <scope>NUCLEOTIDE SEQUENCE [LARGE SCALE GENOMIC DNA]</scope>
    <source>
        <strain evidence="8 9">FSY-9</strain>
    </source>
</reference>
<dbReference type="FunFam" id="3.40.50.720:FF:000003">
    <property type="entry name" value="S-(hydroxymethyl)glutathione dehydrogenase"/>
    <property type="match status" value="1"/>
</dbReference>
<dbReference type="SUPFAM" id="SSF50129">
    <property type="entry name" value="GroES-like"/>
    <property type="match status" value="1"/>
</dbReference>
<dbReference type="AlphaFoldDB" id="A0A3S2X6G7"/>
<keyword evidence="5" id="KW-0520">NAD</keyword>
<dbReference type="InterPro" id="IPR020843">
    <property type="entry name" value="ER"/>
</dbReference>
<proteinExistence type="inferred from homology"/>
<keyword evidence="4" id="KW-0560">Oxidoreductase</keyword>
<dbReference type="Gene3D" id="3.90.180.10">
    <property type="entry name" value="Medium-chain alcohol dehydrogenases, catalytic domain"/>
    <property type="match status" value="1"/>
</dbReference>
<comment type="similarity">
    <text evidence="6">Belongs to the zinc-containing alcohol dehydrogenase family.</text>
</comment>
<accession>A0A3S2X6G7</accession>
<dbReference type="SMART" id="SM00829">
    <property type="entry name" value="PKS_ER"/>
    <property type="match status" value="1"/>
</dbReference>
<feature type="domain" description="Enoyl reductase (ER)" evidence="7">
    <location>
        <begin position="15"/>
        <end position="368"/>
    </location>
</feature>
<dbReference type="InterPro" id="IPR036291">
    <property type="entry name" value="NAD(P)-bd_dom_sf"/>
</dbReference>
<dbReference type="Pfam" id="PF08240">
    <property type="entry name" value="ADH_N"/>
    <property type="match status" value="1"/>
</dbReference>
<dbReference type="PROSITE" id="PS00059">
    <property type="entry name" value="ADH_ZINC"/>
    <property type="match status" value="1"/>
</dbReference>
<dbReference type="OrthoDB" id="9770544at2"/>
<sequence>MPTAITAAVCRQAHGALSLENLTLDDPRADEVLVKIHGSGICHTDLAVRDQQLPTPLPVVLGHEGAGEVVAVGADVTHLAVGDRVLMSFNSCGTCPCCQTHAPTYCYNFFPHNFAGARADGSFTLHAGEEAVHGNFFGQSSFATYALATARNVVKVPDSAAHVPLEQLAPLGCGMMTGAGAILRSMKVQAGLPVAIFGAGAVGLAAVMAARIAGADPIIAVDLHENRRALALELGATHALDGRDDPFGKIAALCPQGLAYAFDNTGLASIIESAFALLAPRGVLGIVGASDPEAMLSFNETAFMGGGRTVKGILGGDSDLFGFLPELIEHHLAGRFPYDRLIQTFPFEQINDAIEAGESGAVVKPVVVMAG</sequence>
<dbReference type="EMBL" id="SACO01000002">
    <property type="protein sequence ID" value="RVU06885.1"/>
    <property type="molecule type" value="Genomic_DNA"/>
</dbReference>
<evidence type="ECO:0000256" key="5">
    <source>
        <dbReference type="ARBA" id="ARBA00023027"/>
    </source>
</evidence>
<dbReference type="Pfam" id="PF00107">
    <property type="entry name" value="ADH_zinc_N"/>
    <property type="match status" value="1"/>
</dbReference>
<organism evidence="8 9">
    <name type="scientific">Novosphingobium umbonatum</name>
    <dbReference type="NCBI Taxonomy" id="1908524"/>
    <lineage>
        <taxon>Bacteria</taxon>
        <taxon>Pseudomonadati</taxon>
        <taxon>Pseudomonadota</taxon>
        <taxon>Alphaproteobacteria</taxon>
        <taxon>Sphingomonadales</taxon>
        <taxon>Sphingomonadaceae</taxon>
        <taxon>Novosphingobium</taxon>
    </lineage>
</organism>
<evidence type="ECO:0000256" key="6">
    <source>
        <dbReference type="RuleBase" id="RU361277"/>
    </source>
</evidence>
<name>A0A3S2X6G7_9SPHN</name>
<dbReference type="InterPro" id="IPR013149">
    <property type="entry name" value="ADH-like_C"/>
</dbReference>
<dbReference type="InterPro" id="IPR011032">
    <property type="entry name" value="GroES-like_sf"/>
</dbReference>
<evidence type="ECO:0000256" key="3">
    <source>
        <dbReference type="ARBA" id="ARBA00022833"/>
    </source>
</evidence>
<dbReference type="CDD" id="cd08278">
    <property type="entry name" value="benzyl_alcohol_DH"/>
    <property type="match status" value="1"/>
</dbReference>
<protein>
    <submittedName>
        <fullName evidence="8">NAD(P)-dependent alcohol dehydrogenase</fullName>
    </submittedName>
</protein>
<dbReference type="SUPFAM" id="SSF51735">
    <property type="entry name" value="NAD(P)-binding Rossmann-fold domains"/>
    <property type="match status" value="1"/>
</dbReference>
<dbReference type="GO" id="GO:0005829">
    <property type="term" value="C:cytosol"/>
    <property type="evidence" value="ECO:0007669"/>
    <property type="project" value="TreeGrafter"/>
</dbReference>
<evidence type="ECO:0000313" key="8">
    <source>
        <dbReference type="EMBL" id="RVU06885.1"/>
    </source>
</evidence>
<keyword evidence="2 6" id="KW-0479">Metal-binding</keyword>
<dbReference type="RefSeq" id="WP_127705980.1">
    <property type="nucleotide sequence ID" value="NZ_SACO01000002.1"/>
</dbReference>
<dbReference type="GO" id="GO:0008270">
    <property type="term" value="F:zinc ion binding"/>
    <property type="evidence" value="ECO:0007669"/>
    <property type="project" value="InterPro"/>
</dbReference>
<dbReference type="Gene3D" id="3.40.50.720">
    <property type="entry name" value="NAD(P)-binding Rossmann-like Domain"/>
    <property type="match status" value="1"/>
</dbReference>
<gene>
    <name evidence="8" type="ORF">EOE18_02675</name>
</gene>
<evidence type="ECO:0000313" key="9">
    <source>
        <dbReference type="Proteomes" id="UP000282837"/>
    </source>
</evidence>
<comment type="caution">
    <text evidence="8">The sequence shown here is derived from an EMBL/GenBank/DDBJ whole genome shotgun (WGS) entry which is preliminary data.</text>
</comment>
<dbReference type="PANTHER" id="PTHR43880:SF12">
    <property type="entry name" value="ALCOHOL DEHYDROGENASE CLASS-3"/>
    <property type="match status" value="1"/>
</dbReference>
<dbReference type="GO" id="GO:0051903">
    <property type="term" value="F:S-(hydroxymethyl)glutathione dehydrogenase [NAD(P)+] activity"/>
    <property type="evidence" value="ECO:0007669"/>
    <property type="project" value="TreeGrafter"/>
</dbReference>
<evidence type="ECO:0000256" key="2">
    <source>
        <dbReference type="ARBA" id="ARBA00022723"/>
    </source>
</evidence>
<dbReference type="Proteomes" id="UP000282837">
    <property type="component" value="Unassembled WGS sequence"/>
</dbReference>
<comment type="cofactor">
    <cofactor evidence="1 6">
        <name>Zn(2+)</name>
        <dbReference type="ChEBI" id="CHEBI:29105"/>
    </cofactor>
</comment>
<keyword evidence="3 6" id="KW-0862">Zinc</keyword>
<evidence type="ECO:0000256" key="4">
    <source>
        <dbReference type="ARBA" id="ARBA00023002"/>
    </source>
</evidence>
<dbReference type="PANTHER" id="PTHR43880">
    <property type="entry name" value="ALCOHOL DEHYDROGENASE"/>
    <property type="match status" value="1"/>
</dbReference>
<evidence type="ECO:0000259" key="7">
    <source>
        <dbReference type="SMART" id="SM00829"/>
    </source>
</evidence>
<evidence type="ECO:0000256" key="1">
    <source>
        <dbReference type="ARBA" id="ARBA00001947"/>
    </source>
</evidence>
<keyword evidence="9" id="KW-1185">Reference proteome</keyword>